<gene>
    <name evidence="3" type="ORF">Prum_030380</name>
</gene>
<proteinExistence type="predicted"/>
<evidence type="ECO:0000313" key="3">
    <source>
        <dbReference type="EMBL" id="GFJ89396.1"/>
    </source>
</evidence>
<keyword evidence="1" id="KW-0812">Transmembrane</keyword>
<keyword evidence="2" id="KW-0732">Signal</keyword>
<organism evidence="3 4">
    <name type="scientific">Phytohabitans rumicis</name>
    <dbReference type="NCBI Taxonomy" id="1076125"/>
    <lineage>
        <taxon>Bacteria</taxon>
        <taxon>Bacillati</taxon>
        <taxon>Actinomycetota</taxon>
        <taxon>Actinomycetes</taxon>
        <taxon>Micromonosporales</taxon>
        <taxon>Micromonosporaceae</taxon>
    </lineage>
</organism>
<dbReference type="PROSITE" id="PS51257">
    <property type="entry name" value="PROKAR_LIPOPROTEIN"/>
    <property type="match status" value="1"/>
</dbReference>
<feature type="signal peptide" evidence="2">
    <location>
        <begin position="1"/>
        <end position="20"/>
    </location>
</feature>
<evidence type="ECO:0000256" key="2">
    <source>
        <dbReference type="SAM" id="SignalP"/>
    </source>
</evidence>
<accession>A0A6V8L5J7</accession>
<reference evidence="3 4" key="1">
    <citation type="submission" date="2020-03" db="EMBL/GenBank/DDBJ databases">
        <title>Whole genome shotgun sequence of Phytohabitans rumicis NBRC 108638.</title>
        <authorList>
            <person name="Komaki H."/>
            <person name="Tamura T."/>
        </authorList>
    </citation>
    <scope>NUCLEOTIDE SEQUENCE [LARGE SCALE GENOMIC DNA]</scope>
    <source>
        <strain evidence="3 4">NBRC 108638</strain>
    </source>
</reference>
<dbReference type="Proteomes" id="UP000482960">
    <property type="component" value="Unassembled WGS sequence"/>
</dbReference>
<sequence>MGACHRWGAMGSLFATLLLAACGLPDADRPNPPLADLADYQRRCERLDSTLQRARVVYEAQASMKRGDPAVVAAAVTLDEATPPEQVLRRAGATAEPGFLVSCHVEARLRVSPYEFEVDQADWVDRSLLTMDTARWSWQLTPKMGGTQTIVLQVRPVVKIRDDLTGTVSRADPAEASIAEFETKVDVAVPWTERPQETLSRLAAMFQVAEGAVVAATGLVIAVGGLLSALGVRMRRRKRKDGEPSTDEPAP</sequence>
<dbReference type="EMBL" id="BLPG01000001">
    <property type="protein sequence ID" value="GFJ89396.1"/>
    <property type="molecule type" value="Genomic_DNA"/>
</dbReference>
<name>A0A6V8L5J7_9ACTN</name>
<feature type="chain" id="PRO_5039388377" description="Lipoprotein" evidence="2">
    <location>
        <begin position="21"/>
        <end position="251"/>
    </location>
</feature>
<reference evidence="3 4" key="2">
    <citation type="submission" date="2020-03" db="EMBL/GenBank/DDBJ databases">
        <authorList>
            <person name="Ichikawa N."/>
            <person name="Kimura A."/>
            <person name="Kitahashi Y."/>
            <person name="Uohara A."/>
        </authorList>
    </citation>
    <scope>NUCLEOTIDE SEQUENCE [LARGE SCALE GENOMIC DNA]</scope>
    <source>
        <strain evidence="3 4">NBRC 108638</strain>
    </source>
</reference>
<protein>
    <recommendedName>
        <fullName evidence="5">Lipoprotein</fullName>
    </recommendedName>
</protein>
<keyword evidence="1" id="KW-0472">Membrane</keyword>
<dbReference type="RefSeq" id="WP_173077021.1">
    <property type="nucleotide sequence ID" value="NZ_BAABJB010000002.1"/>
</dbReference>
<evidence type="ECO:0000256" key="1">
    <source>
        <dbReference type="SAM" id="Phobius"/>
    </source>
</evidence>
<dbReference type="AlphaFoldDB" id="A0A6V8L5J7"/>
<evidence type="ECO:0008006" key="5">
    <source>
        <dbReference type="Google" id="ProtNLM"/>
    </source>
</evidence>
<feature type="transmembrane region" description="Helical" evidence="1">
    <location>
        <begin position="211"/>
        <end position="232"/>
    </location>
</feature>
<evidence type="ECO:0000313" key="4">
    <source>
        <dbReference type="Proteomes" id="UP000482960"/>
    </source>
</evidence>
<keyword evidence="4" id="KW-1185">Reference proteome</keyword>
<keyword evidence="1" id="KW-1133">Transmembrane helix</keyword>
<comment type="caution">
    <text evidence="3">The sequence shown here is derived from an EMBL/GenBank/DDBJ whole genome shotgun (WGS) entry which is preliminary data.</text>
</comment>